<gene>
    <name evidence="1" type="ORF">METZ01_LOCUS242089</name>
</gene>
<name>A0A382HQA4_9ZZZZ</name>
<accession>A0A382HQA4</accession>
<dbReference type="EMBL" id="UINC01062523">
    <property type="protein sequence ID" value="SVB89235.1"/>
    <property type="molecule type" value="Genomic_DNA"/>
</dbReference>
<protein>
    <submittedName>
        <fullName evidence="1">Uncharacterized protein</fullName>
    </submittedName>
</protein>
<organism evidence="1">
    <name type="scientific">marine metagenome</name>
    <dbReference type="NCBI Taxonomy" id="408172"/>
    <lineage>
        <taxon>unclassified sequences</taxon>
        <taxon>metagenomes</taxon>
        <taxon>ecological metagenomes</taxon>
    </lineage>
</organism>
<proteinExistence type="predicted"/>
<evidence type="ECO:0000313" key="1">
    <source>
        <dbReference type="EMBL" id="SVB89235.1"/>
    </source>
</evidence>
<feature type="non-terminal residue" evidence="1">
    <location>
        <position position="1"/>
    </location>
</feature>
<sequence>VRQILILLSYLLLTSTLFGQSTEKPCYISVNASDELNQTLLSNISISIISQYFKEIKPLPPEGLSGSDNCIYDVSVSKEGGKTFVTLQGKDMNSFGDSNFVGIDGFQQSLLKSLYRSLSDKRKLICEGYGEYLEECGGGSSLKDRGVEEKKCYLTLESNNKKNIKLFTNISVSIVSQYVTKVEKDDPLIKRPLGKSDSCIYEIVIEQTEDTLFTTVTGEGLNSYGDSKLKGIEGFQQSLLKSLFRSLKDKRGMICDDYRDLLEECKNVVVQDVPKQLEPKVVETPKVISKVVKKPAVKETKVDKKKGLFVSVGRSGTILTSPDGNWWTQRTSGTDHRLLGVTYGNGTFVTVGHSGTILTSTDGTIWTETTSGT</sequence>
<feature type="non-terminal residue" evidence="1">
    <location>
        <position position="373"/>
    </location>
</feature>
<reference evidence="1" key="1">
    <citation type="submission" date="2018-05" db="EMBL/GenBank/DDBJ databases">
        <authorList>
            <person name="Lanie J.A."/>
            <person name="Ng W.-L."/>
            <person name="Kazmierczak K.M."/>
            <person name="Andrzejewski T.M."/>
            <person name="Davidsen T.M."/>
            <person name="Wayne K.J."/>
            <person name="Tettelin H."/>
            <person name="Glass J.I."/>
            <person name="Rusch D."/>
            <person name="Podicherti R."/>
            <person name="Tsui H.-C.T."/>
            <person name="Winkler M.E."/>
        </authorList>
    </citation>
    <scope>NUCLEOTIDE SEQUENCE</scope>
</reference>
<dbReference type="AlphaFoldDB" id="A0A382HQA4"/>